<gene>
    <name evidence="19" type="primary">cobS</name>
    <name evidence="20" type="ORF">FL583_13905</name>
</gene>
<evidence type="ECO:0000256" key="10">
    <source>
        <dbReference type="ARBA" id="ARBA00022692"/>
    </source>
</evidence>
<evidence type="ECO:0000256" key="17">
    <source>
        <dbReference type="ARBA" id="ARBA00048623"/>
    </source>
</evidence>
<comment type="catalytic activity">
    <reaction evidence="17 19">
        <text>alpha-ribazole + adenosylcob(III)inamide-GDP = adenosylcob(III)alamin + GMP + H(+)</text>
        <dbReference type="Rhea" id="RHEA:16049"/>
        <dbReference type="ChEBI" id="CHEBI:10329"/>
        <dbReference type="ChEBI" id="CHEBI:15378"/>
        <dbReference type="ChEBI" id="CHEBI:18408"/>
        <dbReference type="ChEBI" id="CHEBI:58115"/>
        <dbReference type="ChEBI" id="CHEBI:60487"/>
        <dbReference type="EC" id="2.7.8.26"/>
    </reaction>
</comment>
<comment type="catalytic activity">
    <reaction evidence="18 19">
        <text>alpha-ribazole 5'-phosphate + adenosylcob(III)inamide-GDP = adenosylcob(III)alamin 5'-phosphate + GMP + H(+)</text>
        <dbReference type="Rhea" id="RHEA:23560"/>
        <dbReference type="ChEBI" id="CHEBI:15378"/>
        <dbReference type="ChEBI" id="CHEBI:57918"/>
        <dbReference type="ChEBI" id="CHEBI:58115"/>
        <dbReference type="ChEBI" id="CHEBI:60487"/>
        <dbReference type="ChEBI" id="CHEBI:60493"/>
        <dbReference type="EC" id="2.7.8.26"/>
    </reaction>
</comment>
<dbReference type="FunCoup" id="A0A545AT86">
    <property type="interactions" value="102"/>
</dbReference>
<dbReference type="AlphaFoldDB" id="A0A545AT86"/>
<dbReference type="PANTHER" id="PTHR34148">
    <property type="entry name" value="ADENOSYLCOBINAMIDE-GDP RIBAZOLETRANSFERASE"/>
    <property type="match status" value="1"/>
</dbReference>
<evidence type="ECO:0000256" key="15">
    <source>
        <dbReference type="ARBA" id="ARBA00032605"/>
    </source>
</evidence>
<evidence type="ECO:0000256" key="9">
    <source>
        <dbReference type="ARBA" id="ARBA00022679"/>
    </source>
</evidence>
<proteinExistence type="inferred from homology"/>
<keyword evidence="13 19" id="KW-0472">Membrane</keyword>
<dbReference type="InParanoid" id="A0A545AT86"/>
<feature type="transmembrane region" description="Helical" evidence="19">
    <location>
        <begin position="63"/>
        <end position="87"/>
    </location>
</feature>
<comment type="pathway">
    <text evidence="3 19">Cofactor biosynthesis; adenosylcobalamin biosynthesis; adenosylcobalamin from cob(II)yrinate a,c-diamide: step 7/7.</text>
</comment>
<name>A0A545AT86_9ACTN</name>
<feature type="transmembrane region" description="Helical" evidence="19">
    <location>
        <begin position="149"/>
        <end position="171"/>
    </location>
</feature>
<comment type="cofactor">
    <cofactor evidence="1 19">
        <name>Mg(2+)</name>
        <dbReference type="ChEBI" id="CHEBI:18420"/>
    </cofactor>
</comment>
<dbReference type="Pfam" id="PF02654">
    <property type="entry name" value="CobS"/>
    <property type="match status" value="1"/>
</dbReference>
<dbReference type="EC" id="2.7.8.26" evidence="5 19"/>
<evidence type="ECO:0000313" key="20">
    <source>
        <dbReference type="EMBL" id="TQS44549.1"/>
    </source>
</evidence>
<evidence type="ECO:0000256" key="18">
    <source>
        <dbReference type="ARBA" id="ARBA00049504"/>
    </source>
</evidence>
<dbReference type="GO" id="GO:0008818">
    <property type="term" value="F:cobalamin 5'-phosphate synthase activity"/>
    <property type="evidence" value="ECO:0007669"/>
    <property type="project" value="UniProtKB-UniRule"/>
</dbReference>
<sequence>MGGGSTAGEGRRRAVGEWGRLAFSLLSVAPVRARRMDRDTAGGAMLLAPLVGASIGLTAGLVLLIALIVGIPALVAGALGVGMLALVTRGLHLDGLADTADGLGSYGDPDRALAIMKAPDIGPFGVITMILVAVTQVGCLAVVAGTHAVLPALLLPAVGAATGRLAVTWACRVGVPAARPSGLGALVAETLTPVTVGLTTLVVVALAAVATGVGGPTVWRGPLAVAAGLVVAWALVRHCVRRFGGITGDVLGAACEVSTTAALVVLVIQPWSLSLTLTR</sequence>
<evidence type="ECO:0000256" key="11">
    <source>
        <dbReference type="ARBA" id="ARBA00022842"/>
    </source>
</evidence>
<keyword evidence="9 19" id="KW-0808">Transferase</keyword>
<dbReference type="HAMAP" id="MF_00719">
    <property type="entry name" value="CobS"/>
    <property type="match status" value="1"/>
</dbReference>
<evidence type="ECO:0000256" key="14">
    <source>
        <dbReference type="ARBA" id="ARBA00025228"/>
    </source>
</evidence>
<evidence type="ECO:0000256" key="4">
    <source>
        <dbReference type="ARBA" id="ARBA00010561"/>
    </source>
</evidence>
<feature type="transmembrane region" description="Helical" evidence="19">
    <location>
        <begin position="183"/>
        <end position="211"/>
    </location>
</feature>
<keyword evidence="12 19" id="KW-1133">Transmembrane helix</keyword>
<dbReference type="InterPro" id="IPR003805">
    <property type="entry name" value="CobS"/>
</dbReference>
<dbReference type="OrthoDB" id="9794223at2"/>
<organism evidence="20 21">
    <name type="scientific">Cryptosporangium phraense</name>
    <dbReference type="NCBI Taxonomy" id="2593070"/>
    <lineage>
        <taxon>Bacteria</taxon>
        <taxon>Bacillati</taxon>
        <taxon>Actinomycetota</taxon>
        <taxon>Actinomycetes</taxon>
        <taxon>Cryptosporangiales</taxon>
        <taxon>Cryptosporangiaceae</taxon>
        <taxon>Cryptosporangium</taxon>
    </lineage>
</organism>
<dbReference type="GO" id="GO:0051073">
    <property type="term" value="F:adenosylcobinamide-GDP ribazoletransferase activity"/>
    <property type="evidence" value="ECO:0007669"/>
    <property type="project" value="UniProtKB-UniRule"/>
</dbReference>
<keyword evidence="21" id="KW-1185">Reference proteome</keyword>
<feature type="transmembrane region" description="Helical" evidence="19">
    <location>
        <begin position="248"/>
        <end position="271"/>
    </location>
</feature>
<evidence type="ECO:0000256" key="7">
    <source>
        <dbReference type="ARBA" id="ARBA00022475"/>
    </source>
</evidence>
<evidence type="ECO:0000256" key="3">
    <source>
        <dbReference type="ARBA" id="ARBA00004663"/>
    </source>
</evidence>
<feature type="transmembrane region" description="Helical" evidence="19">
    <location>
        <begin position="40"/>
        <end position="57"/>
    </location>
</feature>
<keyword evidence="7 19" id="KW-1003">Cell membrane</keyword>
<comment type="similarity">
    <text evidence="4 19">Belongs to the CobS family.</text>
</comment>
<evidence type="ECO:0000256" key="12">
    <source>
        <dbReference type="ARBA" id="ARBA00022989"/>
    </source>
</evidence>
<feature type="transmembrane region" description="Helical" evidence="19">
    <location>
        <begin position="217"/>
        <end position="236"/>
    </location>
</feature>
<keyword evidence="10 19" id="KW-0812">Transmembrane</keyword>
<evidence type="ECO:0000256" key="13">
    <source>
        <dbReference type="ARBA" id="ARBA00023136"/>
    </source>
</evidence>
<reference evidence="20 21" key="1">
    <citation type="submission" date="2019-07" db="EMBL/GenBank/DDBJ databases">
        <title>Cryptosporangium phraense sp. nov., isolated from plant litter.</title>
        <authorList>
            <person name="Suriyachadkun C."/>
        </authorList>
    </citation>
    <scope>NUCLEOTIDE SEQUENCE [LARGE SCALE GENOMIC DNA]</scope>
    <source>
        <strain evidence="20 21">A-T 5661</strain>
    </source>
</reference>
<comment type="caution">
    <text evidence="20">The sequence shown here is derived from an EMBL/GenBank/DDBJ whole genome shotgun (WGS) entry which is preliminary data.</text>
</comment>
<feature type="transmembrane region" description="Helical" evidence="19">
    <location>
        <begin position="121"/>
        <end position="143"/>
    </location>
</feature>
<accession>A0A545AT86</accession>
<dbReference type="GO" id="GO:0009236">
    <property type="term" value="P:cobalamin biosynthetic process"/>
    <property type="evidence" value="ECO:0007669"/>
    <property type="project" value="UniProtKB-UniRule"/>
</dbReference>
<evidence type="ECO:0000256" key="8">
    <source>
        <dbReference type="ARBA" id="ARBA00022573"/>
    </source>
</evidence>
<dbReference type="UniPathway" id="UPA00148">
    <property type="reaction ID" value="UER00238"/>
</dbReference>
<keyword evidence="11 19" id="KW-0460">Magnesium</keyword>
<dbReference type="Proteomes" id="UP000317982">
    <property type="component" value="Unassembled WGS sequence"/>
</dbReference>
<evidence type="ECO:0000256" key="1">
    <source>
        <dbReference type="ARBA" id="ARBA00001946"/>
    </source>
</evidence>
<dbReference type="PANTHER" id="PTHR34148:SF1">
    <property type="entry name" value="ADENOSYLCOBINAMIDE-GDP RIBAZOLETRANSFERASE"/>
    <property type="match status" value="1"/>
</dbReference>
<evidence type="ECO:0000313" key="21">
    <source>
        <dbReference type="Proteomes" id="UP000317982"/>
    </source>
</evidence>
<evidence type="ECO:0000256" key="16">
    <source>
        <dbReference type="ARBA" id="ARBA00032853"/>
    </source>
</evidence>
<comment type="function">
    <text evidence="14 19">Joins adenosylcobinamide-GDP and alpha-ribazole to generate adenosylcobalamin (Ado-cobalamin). Also synthesizes adenosylcobalamin 5'-phosphate from adenosylcobinamide-GDP and alpha-ribazole 5'-phosphate.</text>
</comment>
<dbReference type="EMBL" id="VIRS01000008">
    <property type="protein sequence ID" value="TQS44549.1"/>
    <property type="molecule type" value="Genomic_DNA"/>
</dbReference>
<evidence type="ECO:0000256" key="19">
    <source>
        <dbReference type="HAMAP-Rule" id="MF_00719"/>
    </source>
</evidence>
<evidence type="ECO:0000256" key="5">
    <source>
        <dbReference type="ARBA" id="ARBA00013200"/>
    </source>
</evidence>
<comment type="subcellular location">
    <subcellularLocation>
        <location evidence="2 19">Cell membrane</location>
        <topology evidence="2 19">Multi-pass membrane protein</topology>
    </subcellularLocation>
</comment>
<evidence type="ECO:0000256" key="2">
    <source>
        <dbReference type="ARBA" id="ARBA00004651"/>
    </source>
</evidence>
<protein>
    <recommendedName>
        <fullName evidence="6 19">Adenosylcobinamide-GDP ribazoletransferase</fullName>
        <ecNumber evidence="5 19">2.7.8.26</ecNumber>
    </recommendedName>
    <alternativeName>
        <fullName evidence="16 19">Cobalamin synthase</fullName>
    </alternativeName>
    <alternativeName>
        <fullName evidence="15 19">Cobalamin-5'-phosphate synthase</fullName>
    </alternativeName>
</protein>
<dbReference type="GO" id="GO:0005886">
    <property type="term" value="C:plasma membrane"/>
    <property type="evidence" value="ECO:0007669"/>
    <property type="project" value="UniProtKB-SubCell"/>
</dbReference>
<keyword evidence="8 19" id="KW-0169">Cobalamin biosynthesis</keyword>
<evidence type="ECO:0000256" key="6">
    <source>
        <dbReference type="ARBA" id="ARBA00015850"/>
    </source>
</evidence>